<keyword evidence="14 15" id="KW-0472">Membrane</keyword>
<dbReference type="SMART" id="SM00958">
    <property type="entry name" value="SecA_PP_bind"/>
    <property type="match status" value="1"/>
</dbReference>
<keyword evidence="13 15" id="KW-0811">Translocation</keyword>
<comment type="subunit">
    <text evidence="15">Monomer and homodimer. Part of the essential Sec protein translocation apparatus which comprises SecA, SecYEG and auxiliary proteins SecDF-YajC and YidC.</text>
</comment>
<dbReference type="Pfam" id="PF07516">
    <property type="entry name" value="SecA_SW"/>
    <property type="match status" value="1"/>
</dbReference>
<name>A0A560JWZ3_9PROT</name>
<feature type="region of interest" description="Disordered" evidence="17">
    <location>
        <begin position="951"/>
        <end position="970"/>
    </location>
</feature>
<dbReference type="GO" id="GO:0005886">
    <property type="term" value="C:plasma membrane"/>
    <property type="evidence" value="ECO:0007669"/>
    <property type="project" value="UniProtKB-SubCell"/>
</dbReference>
<keyword evidence="8 15" id="KW-0547">Nucleotide-binding</keyword>
<evidence type="ECO:0000259" key="19">
    <source>
        <dbReference type="PROSITE" id="PS51194"/>
    </source>
</evidence>
<comment type="cofactor">
    <cofactor evidence="1">
        <name>Zn(2+)</name>
        <dbReference type="ChEBI" id="CHEBI:29105"/>
    </cofactor>
</comment>
<gene>
    <name evidence="15" type="primary">secA</name>
    <name evidence="21" type="ORF">FBZ87_104711</name>
</gene>
<evidence type="ECO:0000256" key="14">
    <source>
        <dbReference type="ARBA" id="ARBA00023136"/>
    </source>
</evidence>
<dbReference type="EC" id="7.4.2.8" evidence="15"/>
<dbReference type="CDD" id="cd18803">
    <property type="entry name" value="SF2_C_secA"/>
    <property type="match status" value="1"/>
</dbReference>
<dbReference type="Gene3D" id="3.90.1440.10">
    <property type="entry name" value="SecA, preprotein cross-linking domain"/>
    <property type="match status" value="1"/>
</dbReference>
<evidence type="ECO:0000256" key="11">
    <source>
        <dbReference type="ARBA" id="ARBA00022927"/>
    </source>
</evidence>
<evidence type="ECO:0000256" key="1">
    <source>
        <dbReference type="ARBA" id="ARBA00001947"/>
    </source>
</evidence>
<dbReference type="EMBL" id="VITV01000004">
    <property type="protein sequence ID" value="TWB75598.1"/>
    <property type="molecule type" value="Genomic_DNA"/>
</dbReference>
<dbReference type="PROSITE" id="PS51192">
    <property type="entry name" value="HELICASE_ATP_BIND_1"/>
    <property type="match status" value="1"/>
</dbReference>
<dbReference type="Gene3D" id="3.10.450.50">
    <property type="match status" value="1"/>
</dbReference>
<keyword evidence="12 15" id="KW-1278">Translocase</keyword>
<dbReference type="InterPro" id="IPR011116">
    <property type="entry name" value="SecA_Wing/Scaffold"/>
</dbReference>
<keyword evidence="5 15" id="KW-0963">Cytoplasm</keyword>
<dbReference type="SMART" id="SM00957">
    <property type="entry name" value="SecA_DEAD"/>
    <property type="match status" value="1"/>
</dbReference>
<dbReference type="PRINTS" id="PR00906">
    <property type="entry name" value="SECA"/>
</dbReference>
<evidence type="ECO:0000259" key="18">
    <source>
        <dbReference type="PROSITE" id="PS51192"/>
    </source>
</evidence>
<dbReference type="CDD" id="cd17928">
    <property type="entry name" value="DEXDc_SecA"/>
    <property type="match status" value="1"/>
</dbReference>
<dbReference type="InterPro" id="IPR036266">
    <property type="entry name" value="SecA_Wing/Scaffold_sf"/>
</dbReference>
<evidence type="ECO:0000256" key="16">
    <source>
        <dbReference type="RuleBase" id="RU003874"/>
    </source>
</evidence>
<dbReference type="Gene3D" id="1.10.3060.10">
    <property type="entry name" value="Helical scaffold and wing domains of SecA"/>
    <property type="match status" value="1"/>
</dbReference>
<comment type="function">
    <text evidence="15">Part of the Sec protein translocase complex. Interacts with the SecYEG preprotein conducting channel. Has a central role in coupling the hydrolysis of ATP to the transfer of proteins into and across the cell membrane, serving both as a receptor for the preprotein-SecB complex and as an ATP-driven molecular motor driving the stepwise translocation of polypeptide chains across the membrane.</text>
</comment>
<dbReference type="NCBIfam" id="NF009538">
    <property type="entry name" value="PRK12904.1"/>
    <property type="match status" value="1"/>
</dbReference>
<keyword evidence="10 15" id="KW-0067">ATP-binding</keyword>
<evidence type="ECO:0000256" key="15">
    <source>
        <dbReference type="HAMAP-Rule" id="MF_01382"/>
    </source>
</evidence>
<dbReference type="FunFam" id="3.90.1440.10:FF:000001">
    <property type="entry name" value="Preprotein translocase subunit SecA"/>
    <property type="match status" value="1"/>
</dbReference>
<evidence type="ECO:0000256" key="6">
    <source>
        <dbReference type="ARBA" id="ARBA00022519"/>
    </source>
</evidence>
<dbReference type="InterPro" id="IPR014018">
    <property type="entry name" value="SecA_motor_DEAD"/>
</dbReference>
<keyword evidence="11 15" id="KW-0653">Protein transport</keyword>
<dbReference type="GO" id="GO:0005524">
    <property type="term" value="F:ATP binding"/>
    <property type="evidence" value="ECO:0007669"/>
    <property type="project" value="UniProtKB-UniRule"/>
</dbReference>
<accession>A0A560JWZ3</accession>
<dbReference type="InterPro" id="IPR004027">
    <property type="entry name" value="SEC_C_motif"/>
</dbReference>
<dbReference type="InterPro" id="IPR027417">
    <property type="entry name" value="P-loop_NTPase"/>
</dbReference>
<evidence type="ECO:0000256" key="3">
    <source>
        <dbReference type="ARBA" id="ARBA00022448"/>
    </source>
</evidence>
<comment type="caution">
    <text evidence="21">The sequence shown here is derived from an EMBL/GenBank/DDBJ whole genome shotgun (WGS) entry which is preliminary data.</text>
</comment>
<evidence type="ECO:0000256" key="10">
    <source>
        <dbReference type="ARBA" id="ARBA00022840"/>
    </source>
</evidence>
<comment type="catalytic activity">
    <reaction evidence="15">
        <text>ATP + H2O + cellular proteinSide 1 = ADP + phosphate + cellular proteinSide 2.</text>
        <dbReference type="EC" id="7.4.2.8"/>
    </reaction>
</comment>
<dbReference type="GO" id="GO:0043952">
    <property type="term" value="P:protein transport by the Sec complex"/>
    <property type="evidence" value="ECO:0007669"/>
    <property type="project" value="TreeGrafter"/>
</dbReference>
<reference evidence="21 22" key="1">
    <citation type="submission" date="2019-06" db="EMBL/GenBank/DDBJ databases">
        <title>Genomic Encyclopedia of Type Strains, Phase IV (KMG-V): Genome sequencing to study the core and pangenomes of soil and plant-associated prokaryotes.</title>
        <authorList>
            <person name="Whitman W."/>
        </authorList>
    </citation>
    <scope>NUCLEOTIDE SEQUENCE [LARGE SCALE GENOMIC DNA]</scope>
    <source>
        <strain evidence="21 22">BR 12005</strain>
    </source>
</reference>
<dbReference type="InterPro" id="IPR011115">
    <property type="entry name" value="SecA_DEAD"/>
</dbReference>
<dbReference type="Pfam" id="PF01043">
    <property type="entry name" value="SecA_PP_bind"/>
    <property type="match status" value="1"/>
</dbReference>
<evidence type="ECO:0000256" key="8">
    <source>
        <dbReference type="ARBA" id="ARBA00022741"/>
    </source>
</evidence>
<dbReference type="PROSITE" id="PS51196">
    <property type="entry name" value="SECA_MOTOR_DEAD"/>
    <property type="match status" value="1"/>
</dbReference>
<protein>
    <recommendedName>
        <fullName evidence="15 16">Protein translocase subunit SecA</fullName>
        <ecNumber evidence="15">7.4.2.8</ecNumber>
    </recommendedName>
</protein>
<evidence type="ECO:0000259" key="20">
    <source>
        <dbReference type="PROSITE" id="PS51196"/>
    </source>
</evidence>
<dbReference type="FunFam" id="3.40.50.300:FF:000334">
    <property type="entry name" value="Protein translocase subunit SecA"/>
    <property type="match status" value="1"/>
</dbReference>
<dbReference type="FunFam" id="1.10.3060.10:FF:000003">
    <property type="entry name" value="Protein translocase subunit SecA"/>
    <property type="match status" value="1"/>
</dbReference>
<dbReference type="Proteomes" id="UP000320516">
    <property type="component" value="Unassembled WGS sequence"/>
</dbReference>
<dbReference type="InterPro" id="IPR001650">
    <property type="entry name" value="Helicase_C-like"/>
</dbReference>
<evidence type="ECO:0000256" key="7">
    <source>
        <dbReference type="ARBA" id="ARBA00022723"/>
    </source>
</evidence>
<dbReference type="Pfam" id="PF21090">
    <property type="entry name" value="P-loop_SecA"/>
    <property type="match status" value="1"/>
</dbReference>
<feature type="domain" description="SecA family profile" evidence="20">
    <location>
        <begin position="75"/>
        <end position="684"/>
    </location>
</feature>
<dbReference type="InterPro" id="IPR036670">
    <property type="entry name" value="SecA_X-link_sf"/>
</dbReference>
<keyword evidence="4 15" id="KW-1003">Cell membrane</keyword>
<feature type="domain" description="Helicase C-terminal" evidence="19">
    <location>
        <begin position="496"/>
        <end position="683"/>
    </location>
</feature>
<evidence type="ECO:0000313" key="21">
    <source>
        <dbReference type="EMBL" id="TWB75598.1"/>
    </source>
</evidence>
<organism evidence="21 22">
    <name type="scientific">Nitrospirillum amazonense</name>
    <dbReference type="NCBI Taxonomy" id="28077"/>
    <lineage>
        <taxon>Bacteria</taxon>
        <taxon>Pseudomonadati</taxon>
        <taxon>Pseudomonadota</taxon>
        <taxon>Alphaproteobacteria</taxon>
        <taxon>Rhodospirillales</taxon>
        <taxon>Azospirillaceae</taxon>
        <taxon>Nitrospirillum</taxon>
    </lineage>
</organism>
<dbReference type="PANTHER" id="PTHR30612">
    <property type="entry name" value="SECA INNER MEMBRANE COMPONENT OF SEC PROTEIN SECRETION SYSTEM"/>
    <property type="match status" value="1"/>
</dbReference>
<dbReference type="HAMAP" id="MF_01382">
    <property type="entry name" value="SecA"/>
    <property type="match status" value="1"/>
</dbReference>
<comment type="subcellular location">
    <subcellularLocation>
        <location evidence="15">Cell membrane</location>
        <topology evidence="15">Peripheral membrane protein</topology>
        <orientation evidence="15">Cytoplasmic side</orientation>
    </subcellularLocation>
    <subcellularLocation>
        <location evidence="15">Cytoplasm</location>
    </subcellularLocation>
    <text evidence="15">Distribution is 50-50.</text>
</comment>
<feature type="domain" description="Helicase ATP-binding" evidence="18">
    <location>
        <begin position="161"/>
        <end position="319"/>
    </location>
</feature>
<dbReference type="GO" id="GO:0017038">
    <property type="term" value="P:protein import"/>
    <property type="evidence" value="ECO:0007669"/>
    <property type="project" value="InterPro"/>
</dbReference>
<comment type="similarity">
    <text evidence="2 15 16">Belongs to the SecA family.</text>
</comment>
<dbReference type="GO" id="GO:0065002">
    <property type="term" value="P:intracellular protein transmembrane transport"/>
    <property type="evidence" value="ECO:0007669"/>
    <property type="project" value="UniProtKB-UniRule"/>
</dbReference>
<keyword evidence="9" id="KW-0862">Zinc</keyword>
<dbReference type="PROSITE" id="PS51194">
    <property type="entry name" value="HELICASE_CTER"/>
    <property type="match status" value="1"/>
</dbReference>
<dbReference type="GO" id="GO:0006605">
    <property type="term" value="P:protein targeting"/>
    <property type="evidence" value="ECO:0007669"/>
    <property type="project" value="UniProtKB-UniRule"/>
</dbReference>
<sequence>MLWSSPARVGDLTRQVGPVSRYRKRRGFIDRRALPPYLTRRMGGLIQNGPMSRAAGLDDPAGFPVFVLFEVFMFGSIARKLFGSANERVVKSLRKDVDAINALEPKLVSLSDDELRMRTDWLRDRLAKGETLDDILPDAFATVREAAKRAIGQRHFDVQLMGGIVLHRGRIAEMRTGEGKTLVATLAVYLNALEGKGVHVVTVNDYLAKRDSGWMSRIYGFLGLTTDCIVHGLDDDERRRAYAADITYGTNNEFGFDYLRDNMKFRLDDMVQRPFNFAVVDEVDSVLIDEARTPLIISGPSTDGSELYAAVDTVILRLADTDYEKDEKAKSVNLTEEGTEKVAQILTEMDLLKQGDLYDIHNITLVHHVNQALRAHKLFTRDVDYIVKDDKVVIIDEFTGRMMDGRRYSEGLHQALEAKEHVTIQRENQTLASITFQNYFRLYPKLAGMTGTAMTEAAEFAEIYNLDVVDMPTNLPVQRIDYDDEVYRTAREKYDAIVKLVKECQERQQPILVGTISIEKSELLSDLLKKQGIPHNVLNARYHEQEAYIVSQAGRPGAVTIATNMAGRGTDIKLGGNVEMRIEYELGDVTDPAERARRIQQIEEEVAAAKDVALAAGGLYVVGTERHESRRIDNQLRGRSGRQGDPGASKFFLSLEDDLMRIFGSQRMDTMLQRLGLQEGEAIIHSWINKALEKAQSRVEAHNFEIRKNLLKYDNVMNDQRKVVYEQRREIMAVDDIKETVEDMRQDTINTLVAKAIPANSYAEQWNMDQLHEDVVRVLALDVPVQEWGKEEGIAELEIEQRLMKAADEAYAAKEASYGPEIMRSIERSLLLQLLDQSWKDHLLSLDHLRQGINLRAYGQRDPLNEYKREAFNLFEELLDSLREQVTQVLMRVQLQVAQPPLDPNDFPPQEMQETRVDPAFPPTGLPAGLPPADEPLPPGMARASAGLGYGAVNMPQSTQVGGQDPDTWMNTPRNSPCPCGSGLKYKHCHGRAP</sequence>
<dbReference type="NCBIfam" id="TIGR00963">
    <property type="entry name" value="secA"/>
    <property type="match status" value="1"/>
</dbReference>
<feature type="binding site" evidence="15">
    <location>
        <position position="159"/>
    </location>
    <ligand>
        <name>ATP</name>
        <dbReference type="ChEBI" id="CHEBI:30616"/>
    </ligand>
</feature>
<dbReference type="Pfam" id="PF02810">
    <property type="entry name" value="SEC-C"/>
    <property type="match status" value="1"/>
</dbReference>
<evidence type="ECO:0000256" key="5">
    <source>
        <dbReference type="ARBA" id="ARBA00022490"/>
    </source>
</evidence>
<evidence type="ECO:0000313" key="22">
    <source>
        <dbReference type="Proteomes" id="UP000320516"/>
    </source>
</evidence>
<dbReference type="InterPro" id="IPR044722">
    <property type="entry name" value="SecA_SF2_C"/>
</dbReference>
<keyword evidence="3 15" id="KW-0813">Transport</keyword>
<dbReference type="SUPFAM" id="SSF81767">
    <property type="entry name" value="Pre-protein crosslinking domain of SecA"/>
    <property type="match status" value="1"/>
</dbReference>
<proteinExistence type="inferred from homology"/>
<dbReference type="GO" id="GO:0005829">
    <property type="term" value="C:cytosol"/>
    <property type="evidence" value="ECO:0007669"/>
    <property type="project" value="TreeGrafter"/>
</dbReference>
<evidence type="ECO:0000256" key="17">
    <source>
        <dbReference type="SAM" id="MobiDB-lite"/>
    </source>
</evidence>
<dbReference type="InterPro" id="IPR014001">
    <property type="entry name" value="Helicase_ATP-bd"/>
</dbReference>
<dbReference type="GO" id="GO:0008564">
    <property type="term" value="F:protein-exporting ATPase activity"/>
    <property type="evidence" value="ECO:0007669"/>
    <property type="project" value="UniProtKB-EC"/>
</dbReference>
<dbReference type="Pfam" id="PF07517">
    <property type="entry name" value="SecA_DEAD"/>
    <property type="match status" value="1"/>
</dbReference>
<dbReference type="InterPro" id="IPR020937">
    <property type="entry name" value="SecA_CS"/>
</dbReference>
<keyword evidence="6" id="KW-0997">Cell inner membrane</keyword>
<dbReference type="SUPFAM" id="SSF52540">
    <property type="entry name" value="P-loop containing nucleoside triphosphate hydrolases"/>
    <property type="match status" value="2"/>
</dbReference>
<dbReference type="PANTHER" id="PTHR30612:SF0">
    <property type="entry name" value="CHLOROPLAST PROTEIN-TRANSPORTING ATPASE"/>
    <property type="match status" value="1"/>
</dbReference>
<dbReference type="AlphaFoldDB" id="A0A560JWZ3"/>
<dbReference type="GO" id="GO:0031522">
    <property type="term" value="C:cell envelope Sec protein transport complex"/>
    <property type="evidence" value="ECO:0007669"/>
    <property type="project" value="TreeGrafter"/>
</dbReference>
<dbReference type="FunFam" id="3.40.50.300:FF:001790">
    <property type="entry name" value="Protein translocase subunit SecA"/>
    <property type="match status" value="1"/>
</dbReference>
<feature type="binding site" evidence="15">
    <location>
        <begin position="177"/>
        <end position="181"/>
    </location>
    <ligand>
        <name>ATP</name>
        <dbReference type="ChEBI" id="CHEBI:30616"/>
    </ligand>
</feature>
<dbReference type="PROSITE" id="PS01312">
    <property type="entry name" value="SECA"/>
    <property type="match status" value="1"/>
</dbReference>
<dbReference type="SUPFAM" id="SSF81886">
    <property type="entry name" value="Helical scaffold and wing domains of SecA"/>
    <property type="match status" value="1"/>
</dbReference>
<evidence type="ECO:0000256" key="4">
    <source>
        <dbReference type="ARBA" id="ARBA00022475"/>
    </source>
</evidence>
<evidence type="ECO:0000256" key="2">
    <source>
        <dbReference type="ARBA" id="ARBA00007650"/>
    </source>
</evidence>
<dbReference type="Gene3D" id="3.40.50.300">
    <property type="entry name" value="P-loop containing nucleotide triphosphate hydrolases"/>
    <property type="match status" value="2"/>
</dbReference>
<dbReference type="InterPro" id="IPR000185">
    <property type="entry name" value="SecA"/>
</dbReference>
<keyword evidence="7" id="KW-0479">Metal-binding</keyword>
<dbReference type="InterPro" id="IPR011130">
    <property type="entry name" value="SecA_preprotein_X-link_dom"/>
</dbReference>
<feature type="binding site" evidence="15">
    <location>
        <position position="571"/>
    </location>
    <ligand>
        <name>ATP</name>
        <dbReference type="ChEBI" id="CHEBI:30616"/>
    </ligand>
</feature>
<dbReference type="GO" id="GO:0046872">
    <property type="term" value="F:metal ion binding"/>
    <property type="evidence" value="ECO:0007669"/>
    <property type="project" value="UniProtKB-KW"/>
</dbReference>
<evidence type="ECO:0000256" key="9">
    <source>
        <dbReference type="ARBA" id="ARBA00022833"/>
    </source>
</evidence>
<evidence type="ECO:0000256" key="13">
    <source>
        <dbReference type="ARBA" id="ARBA00023010"/>
    </source>
</evidence>
<evidence type="ECO:0000256" key="12">
    <source>
        <dbReference type="ARBA" id="ARBA00022967"/>
    </source>
</evidence>